<feature type="region of interest" description="Disordered" evidence="1">
    <location>
        <begin position="28"/>
        <end position="59"/>
    </location>
</feature>
<feature type="signal peptide" evidence="2">
    <location>
        <begin position="1"/>
        <end position="27"/>
    </location>
</feature>
<keyword evidence="2" id="KW-0732">Signal</keyword>
<reference evidence="3 4" key="1">
    <citation type="submission" date="2017-09" db="EMBL/GenBank/DDBJ databases">
        <title>Depth-based differentiation of microbial function through sediment-hosted aquifers and enrichment of novel symbionts in the deep terrestrial subsurface.</title>
        <authorList>
            <person name="Probst A.J."/>
            <person name="Ladd B."/>
            <person name="Jarett J.K."/>
            <person name="Geller-Mcgrath D.E."/>
            <person name="Sieber C.M."/>
            <person name="Emerson J.B."/>
            <person name="Anantharaman K."/>
            <person name="Thomas B.C."/>
            <person name="Malmstrom R."/>
            <person name="Stieglmeier M."/>
            <person name="Klingl A."/>
            <person name="Woyke T."/>
            <person name="Ryan C.M."/>
            <person name="Banfield J.F."/>
        </authorList>
    </citation>
    <scope>NUCLEOTIDE SEQUENCE [LARGE SCALE GENOMIC DNA]</scope>
    <source>
        <strain evidence="3">CG17_big_fil_post_rev_8_21_14_2_50_48_46</strain>
    </source>
</reference>
<proteinExistence type="predicted"/>
<feature type="chain" id="PRO_5014915333" evidence="2">
    <location>
        <begin position="28"/>
        <end position="135"/>
    </location>
</feature>
<comment type="caution">
    <text evidence="3">The sequence shown here is derived from an EMBL/GenBank/DDBJ whole genome shotgun (WGS) entry which is preliminary data.</text>
</comment>
<dbReference type="Proteomes" id="UP000231019">
    <property type="component" value="Unassembled WGS sequence"/>
</dbReference>
<evidence type="ECO:0000256" key="1">
    <source>
        <dbReference type="SAM" id="MobiDB-lite"/>
    </source>
</evidence>
<dbReference type="PROSITE" id="PS51257">
    <property type="entry name" value="PROKAR_LIPOPROTEIN"/>
    <property type="match status" value="1"/>
</dbReference>
<evidence type="ECO:0000313" key="4">
    <source>
        <dbReference type="Proteomes" id="UP000231019"/>
    </source>
</evidence>
<dbReference type="EMBL" id="PFFQ01000041">
    <property type="protein sequence ID" value="PIW16067.1"/>
    <property type="molecule type" value="Genomic_DNA"/>
</dbReference>
<sequence length="135" mass="13469">MSKRIYTLSLLLGIFSLCACSPPTNSAAPSASPQSSASPSPAASASPTANASANPTTAPVVTTGKATLEGMKAASACLKASGATGASLASGIDARIAIAEQMIKNGTPEFAQGQLDLAYSMGNDLEKQYGLDCIK</sequence>
<name>A0A2M7G2M4_9BACT</name>
<evidence type="ECO:0000313" key="3">
    <source>
        <dbReference type="EMBL" id="PIW16067.1"/>
    </source>
</evidence>
<dbReference type="AlphaFoldDB" id="A0A2M7G2M4"/>
<organism evidence="3 4">
    <name type="scientific">bacterium (Candidatus Blackallbacteria) CG17_big_fil_post_rev_8_21_14_2_50_48_46</name>
    <dbReference type="NCBI Taxonomy" id="2014261"/>
    <lineage>
        <taxon>Bacteria</taxon>
        <taxon>Candidatus Blackallbacteria</taxon>
    </lineage>
</organism>
<evidence type="ECO:0000256" key="2">
    <source>
        <dbReference type="SAM" id="SignalP"/>
    </source>
</evidence>
<accession>A0A2M7G2M4</accession>
<gene>
    <name evidence="3" type="ORF">COW36_15255</name>
</gene>
<protein>
    <submittedName>
        <fullName evidence="3">Uncharacterized protein</fullName>
    </submittedName>
</protein>